<dbReference type="InterPro" id="IPR048376">
    <property type="entry name" value="YqiJ_N"/>
</dbReference>
<keyword evidence="1" id="KW-0812">Transmembrane</keyword>
<feature type="transmembrane region" description="Helical" evidence="1">
    <location>
        <begin position="71"/>
        <end position="91"/>
    </location>
</feature>
<evidence type="ECO:0000313" key="4">
    <source>
        <dbReference type="EMBL" id="MBB4007237.1"/>
    </source>
</evidence>
<protein>
    <submittedName>
        <fullName evidence="4">Membrane protein implicated in regulation of membrane protease activity</fullName>
    </submittedName>
</protein>
<dbReference type="Proteomes" id="UP000544107">
    <property type="component" value="Unassembled WGS sequence"/>
</dbReference>
<dbReference type="STRING" id="887144.BJF91_05170"/>
<evidence type="ECO:0000259" key="2">
    <source>
        <dbReference type="Pfam" id="PF07290"/>
    </source>
</evidence>
<keyword evidence="1" id="KW-0472">Membrane</keyword>
<dbReference type="GO" id="GO:0006508">
    <property type="term" value="P:proteolysis"/>
    <property type="evidence" value="ECO:0007669"/>
    <property type="project" value="UniProtKB-KW"/>
</dbReference>
<keyword evidence="6" id="KW-1185">Reference proteome</keyword>
<dbReference type="OrthoDB" id="5421421at2"/>
<keyword evidence="1" id="KW-1133">Transmembrane helix</keyword>
<accession>A0A1Q9A007</accession>
<keyword evidence="4" id="KW-0378">Hydrolase</keyword>
<evidence type="ECO:0000259" key="3">
    <source>
        <dbReference type="Pfam" id="PF21001"/>
    </source>
</evidence>
<dbReference type="InterPro" id="IPR010840">
    <property type="entry name" value="YqiJ_OB"/>
</dbReference>
<dbReference type="EMBL" id="JACIED010000002">
    <property type="protein sequence ID" value="MBB4007237.1"/>
    <property type="molecule type" value="Genomic_DNA"/>
</dbReference>
<dbReference type="Pfam" id="PF07290">
    <property type="entry name" value="YqiJ_OB"/>
    <property type="match status" value="1"/>
</dbReference>
<feature type="domain" description="Inner membrane protein YqiJ OB-fold" evidence="2">
    <location>
        <begin position="143"/>
        <end position="205"/>
    </location>
</feature>
<feature type="transmembrane region" description="Helical" evidence="1">
    <location>
        <begin position="97"/>
        <end position="119"/>
    </location>
</feature>
<dbReference type="GO" id="GO:0008233">
    <property type="term" value="F:peptidase activity"/>
    <property type="evidence" value="ECO:0007669"/>
    <property type="project" value="UniProtKB-KW"/>
</dbReference>
<dbReference type="Proteomes" id="UP000185598">
    <property type="component" value="Unassembled WGS sequence"/>
</dbReference>
<dbReference type="AlphaFoldDB" id="A0A1Q9A007"/>
<organism evidence="5 6">
    <name type="scientific">Allorhizobium taibaishanense</name>
    <dbReference type="NCBI Taxonomy" id="887144"/>
    <lineage>
        <taxon>Bacteria</taxon>
        <taxon>Pseudomonadati</taxon>
        <taxon>Pseudomonadota</taxon>
        <taxon>Alphaproteobacteria</taxon>
        <taxon>Hyphomicrobiales</taxon>
        <taxon>Rhizobiaceae</taxon>
        <taxon>Rhizobium/Agrobacterium group</taxon>
        <taxon>Allorhizobium</taxon>
    </lineage>
</organism>
<comment type="caution">
    <text evidence="5">The sequence shown here is derived from an EMBL/GenBank/DDBJ whole genome shotgun (WGS) entry which is preliminary data.</text>
</comment>
<dbReference type="Pfam" id="PF21001">
    <property type="entry name" value="YqiJ_N"/>
    <property type="match status" value="1"/>
</dbReference>
<name>A0A1Q9A007_9HYPH</name>
<dbReference type="RefSeq" id="WP_075616940.1">
    <property type="nucleotide sequence ID" value="NZ_JACIED010000002.1"/>
</dbReference>
<proteinExistence type="predicted"/>
<dbReference type="EMBL" id="MKIN01000027">
    <property type="protein sequence ID" value="OLP47760.1"/>
    <property type="molecule type" value="Genomic_DNA"/>
</dbReference>
<feature type="transmembrane region" description="Helical" evidence="1">
    <location>
        <begin position="12"/>
        <end position="34"/>
    </location>
</feature>
<evidence type="ECO:0000313" key="5">
    <source>
        <dbReference type="EMBL" id="OLP47760.1"/>
    </source>
</evidence>
<gene>
    <name evidence="5" type="ORF">BJF91_05170</name>
    <name evidence="4" type="ORF">GGQ71_001500</name>
</gene>
<reference evidence="4 7" key="2">
    <citation type="submission" date="2020-08" db="EMBL/GenBank/DDBJ databases">
        <title>Genomic Encyclopedia of Type Strains, Phase IV (KMG-IV): sequencing the most valuable type-strain genomes for metagenomic binning, comparative biology and taxonomic classification.</title>
        <authorList>
            <person name="Goeker M."/>
        </authorList>
    </citation>
    <scope>NUCLEOTIDE SEQUENCE [LARGE SCALE GENOMIC DNA]</scope>
    <source>
        <strain evidence="4 7">DSM 100021</strain>
    </source>
</reference>
<evidence type="ECO:0000313" key="7">
    <source>
        <dbReference type="Proteomes" id="UP000544107"/>
    </source>
</evidence>
<evidence type="ECO:0000313" key="6">
    <source>
        <dbReference type="Proteomes" id="UP000185598"/>
    </source>
</evidence>
<reference evidence="5 6" key="1">
    <citation type="submission" date="2016-09" db="EMBL/GenBank/DDBJ databases">
        <title>Rhizobium oryziradicis sp. nov., isolated from the root of rice.</title>
        <authorList>
            <person name="Zhao J."/>
            <person name="Zhang X."/>
        </authorList>
    </citation>
    <scope>NUCLEOTIDE SEQUENCE [LARGE SCALE GENOMIC DNA]</scope>
    <source>
        <strain evidence="5 6">14971</strain>
    </source>
</reference>
<feature type="domain" description="Inner membrane protein YqiJ N-terminal" evidence="3">
    <location>
        <begin position="10"/>
        <end position="120"/>
    </location>
</feature>
<sequence length="212" mass="22058">MDLVFSPGCAPFSIAAAILIGLTAIEILSMLLGFSLSSIIGKPAFGHDGLGHDLSHEASFNPLAWLNVGRLPLLILLMLALGLFAGIGYAVQAVAALVFMPLPASVASAIAVVAALPAIRASSRTVARLIPTDETYAVDEDDFLGRLAEVTIGPLDQGLPGRVKVKDRHGNWHQLRARAADATEPLAIGATVLLVDRKAGIFLAVPGPSDLV</sequence>
<evidence type="ECO:0000256" key="1">
    <source>
        <dbReference type="SAM" id="Phobius"/>
    </source>
</evidence>
<keyword evidence="4" id="KW-0645">Protease</keyword>